<dbReference type="GO" id="GO:0003697">
    <property type="term" value="F:single-stranded DNA binding"/>
    <property type="evidence" value="ECO:0007669"/>
    <property type="project" value="UniProtKB-UniRule"/>
</dbReference>
<dbReference type="CDD" id="cd04496">
    <property type="entry name" value="SSB_OBF"/>
    <property type="match status" value="1"/>
</dbReference>
<proteinExistence type="inferred from homology"/>
<feature type="compositionally biased region" description="Low complexity" evidence="4">
    <location>
        <begin position="119"/>
        <end position="134"/>
    </location>
</feature>
<keyword evidence="1 2" id="KW-0238">DNA-binding</keyword>
<protein>
    <recommendedName>
        <fullName evidence="2 3">Single-stranded DNA-binding protein</fullName>
        <shortName evidence="2">SSB</shortName>
    </recommendedName>
</protein>
<dbReference type="AlphaFoldDB" id="A0A2M6R7X3"/>
<evidence type="ECO:0000256" key="1">
    <source>
        <dbReference type="ARBA" id="ARBA00023125"/>
    </source>
</evidence>
<gene>
    <name evidence="5" type="ORF">COT79_03645</name>
</gene>
<dbReference type="GO" id="GO:0006260">
    <property type="term" value="P:DNA replication"/>
    <property type="evidence" value="ECO:0007669"/>
    <property type="project" value="InterPro"/>
</dbReference>
<dbReference type="Gene3D" id="2.40.50.140">
    <property type="entry name" value="Nucleic acid-binding proteins"/>
    <property type="match status" value="1"/>
</dbReference>
<organism evidence="5 6">
    <name type="scientific">Candidatus Berkelbacteria bacterium CG10_big_fil_rev_8_21_14_0_10_43_14</name>
    <dbReference type="NCBI Taxonomy" id="1974515"/>
    <lineage>
        <taxon>Bacteria</taxon>
        <taxon>Candidatus Berkelbacteria</taxon>
    </lineage>
</organism>
<dbReference type="InterPro" id="IPR000424">
    <property type="entry name" value="Primosome_PriB/ssb"/>
</dbReference>
<dbReference type="Pfam" id="PF00436">
    <property type="entry name" value="SSB"/>
    <property type="match status" value="1"/>
</dbReference>
<evidence type="ECO:0000256" key="2">
    <source>
        <dbReference type="HAMAP-Rule" id="MF_00984"/>
    </source>
</evidence>
<dbReference type="InterPro" id="IPR012340">
    <property type="entry name" value="NA-bd_OB-fold"/>
</dbReference>
<dbReference type="InterPro" id="IPR011344">
    <property type="entry name" value="ssDNA-bd"/>
</dbReference>
<evidence type="ECO:0000256" key="3">
    <source>
        <dbReference type="PIRNR" id="PIRNR002070"/>
    </source>
</evidence>
<dbReference type="PIRSF" id="PIRSF002070">
    <property type="entry name" value="SSB"/>
    <property type="match status" value="1"/>
</dbReference>
<dbReference type="PANTHER" id="PTHR10302">
    <property type="entry name" value="SINGLE-STRANDED DNA-BINDING PROTEIN"/>
    <property type="match status" value="1"/>
</dbReference>
<dbReference type="NCBIfam" id="TIGR00621">
    <property type="entry name" value="ssb"/>
    <property type="match status" value="1"/>
</dbReference>
<comment type="subunit">
    <text evidence="2">Homotetramer.</text>
</comment>
<name>A0A2M6R7X3_9BACT</name>
<evidence type="ECO:0000313" key="5">
    <source>
        <dbReference type="EMBL" id="PIS06633.1"/>
    </source>
</evidence>
<accession>A0A2M6R7X3</accession>
<feature type="compositionally biased region" description="Acidic residues" evidence="4">
    <location>
        <begin position="150"/>
        <end position="161"/>
    </location>
</feature>
<evidence type="ECO:0000256" key="4">
    <source>
        <dbReference type="SAM" id="MobiDB-lite"/>
    </source>
</evidence>
<evidence type="ECO:0000313" key="6">
    <source>
        <dbReference type="Proteomes" id="UP000231162"/>
    </source>
</evidence>
<dbReference type="HAMAP" id="MF_00984">
    <property type="entry name" value="SSB"/>
    <property type="match status" value="1"/>
</dbReference>
<feature type="region of interest" description="Disordered" evidence="4">
    <location>
        <begin position="115"/>
        <end position="161"/>
    </location>
</feature>
<sequence>MISLNKATILGNSTRDPELKYTPNGQAVCNFSVATNRRFKNTAGDLQEDTQYHDVVVWGKLAEVIAQIIKKGSKIYVEGRLQTNQWDAPDGSKRSRTEIVLDQFIPLTPKGGTYETGISAGDADSVDSAPAAAPKKGKKADDAAPVTPSSDEDINLDDIPF</sequence>
<dbReference type="Proteomes" id="UP000231162">
    <property type="component" value="Unassembled WGS sequence"/>
</dbReference>
<comment type="caution">
    <text evidence="5">The sequence shown here is derived from an EMBL/GenBank/DDBJ whole genome shotgun (WGS) entry which is preliminary data.</text>
</comment>
<dbReference type="SUPFAM" id="SSF50249">
    <property type="entry name" value="Nucleic acid-binding proteins"/>
    <property type="match status" value="1"/>
</dbReference>
<dbReference type="GO" id="GO:0009295">
    <property type="term" value="C:nucleoid"/>
    <property type="evidence" value="ECO:0007669"/>
    <property type="project" value="TreeGrafter"/>
</dbReference>
<dbReference type="EMBL" id="PEZX01000045">
    <property type="protein sequence ID" value="PIS06633.1"/>
    <property type="molecule type" value="Genomic_DNA"/>
</dbReference>
<dbReference type="PANTHER" id="PTHR10302:SF0">
    <property type="entry name" value="SINGLE-STRANDED DNA-BINDING PROTEIN, MITOCHONDRIAL"/>
    <property type="match status" value="1"/>
</dbReference>
<comment type="caution">
    <text evidence="2">Lacks conserved residue(s) required for the propagation of feature annotation.</text>
</comment>
<reference evidence="6" key="1">
    <citation type="submission" date="2017-09" db="EMBL/GenBank/DDBJ databases">
        <title>Depth-based differentiation of microbial function through sediment-hosted aquifers and enrichment of novel symbionts in the deep terrestrial subsurface.</title>
        <authorList>
            <person name="Probst A.J."/>
            <person name="Ladd B."/>
            <person name="Jarett J.K."/>
            <person name="Geller-Mcgrath D.E."/>
            <person name="Sieber C.M.K."/>
            <person name="Emerson J.B."/>
            <person name="Anantharaman K."/>
            <person name="Thomas B.C."/>
            <person name="Malmstrom R."/>
            <person name="Stieglmeier M."/>
            <person name="Klingl A."/>
            <person name="Woyke T."/>
            <person name="Ryan C.M."/>
            <person name="Banfield J.F."/>
        </authorList>
    </citation>
    <scope>NUCLEOTIDE SEQUENCE [LARGE SCALE GENOMIC DNA]</scope>
</reference>
<dbReference type="PROSITE" id="PS50935">
    <property type="entry name" value="SSB"/>
    <property type="match status" value="1"/>
</dbReference>